<keyword evidence="1" id="KW-1133">Transmembrane helix</keyword>
<gene>
    <name evidence="2" type="ORF">KK1_012491</name>
</gene>
<name>A0A151TGM4_CAJCA</name>
<evidence type="ECO:0000313" key="3">
    <source>
        <dbReference type="Proteomes" id="UP000075243"/>
    </source>
</evidence>
<sequence length="90" mass="10970">MEFKNLYDFNTCTNSIIHNPMTLNGTHLWDFVVCLFSLFQHVLCLENVLFHFITTIHYWLKLHRIIATMFSYLTFLLYYFNANLMHNKTW</sequence>
<feature type="transmembrane region" description="Helical" evidence="1">
    <location>
        <begin position="62"/>
        <end position="80"/>
    </location>
</feature>
<protein>
    <submittedName>
        <fullName evidence="2">Uncharacterized protein</fullName>
    </submittedName>
</protein>
<accession>A0A151TGM4</accession>
<dbReference type="Proteomes" id="UP000075243">
    <property type="component" value="Chromosome 6"/>
</dbReference>
<evidence type="ECO:0000256" key="1">
    <source>
        <dbReference type="SAM" id="Phobius"/>
    </source>
</evidence>
<keyword evidence="1" id="KW-0472">Membrane</keyword>
<dbReference type="Gramene" id="C.cajan_12120.t">
    <property type="protein sequence ID" value="C.cajan_12120.t.cds1"/>
    <property type="gene ID" value="C.cajan_12120"/>
</dbReference>
<dbReference type="EMBL" id="CM003608">
    <property type="protein sequence ID" value="KYP66205.1"/>
    <property type="molecule type" value="Genomic_DNA"/>
</dbReference>
<keyword evidence="1" id="KW-0812">Transmembrane</keyword>
<proteinExistence type="predicted"/>
<organism evidence="2 3">
    <name type="scientific">Cajanus cajan</name>
    <name type="common">Pigeon pea</name>
    <name type="synonym">Cajanus indicus</name>
    <dbReference type="NCBI Taxonomy" id="3821"/>
    <lineage>
        <taxon>Eukaryota</taxon>
        <taxon>Viridiplantae</taxon>
        <taxon>Streptophyta</taxon>
        <taxon>Embryophyta</taxon>
        <taxon>Tracheophyta</taxon>
        <taxon>Spermatophyta</taxon>
        <taxon>Magnoliopsida</taxon>
        <taxon>eudicotyledons</taxon>
        <taxon>Gunneridae</taxon>
        <taxon>Pentapetalae</taxon>
        <taxon>rosids</taxon>
        <taxon>fabids</taxon>
        <taxon>Fabales</taxon>
        <taxon>Fabaceae</taxon>
        <taxon>Papilionoideae</taxon>
        <taxon>50 kb inversion clade</taxon>
        <taxon>NPAAA clade</taxon>
        <taxon>indigoferoid/millettioid clade</taxon>
        <taxon>Phaseoleae</taxon>
        <taxon>Cajanus</taxon>
    </lineage>
</organism>
<dbReference type="AlphaFoldDB" id="A0A151TGM4"/>
<evidence type="ECO:0000313" key="2">
    <source>
        <dbReference type="EMBL" id="KYP66205.1"/>
    </source>
</evidence>
<feature type="transmembrane region" description="Helical" evidence="1">
    <location>
        <begin position="28"/>
        <end position="50"/>
    </location>
</feature>
<reference evidence="2 3" key="1">
    <citation type="journal article" date="2012" name="Nat. Biotechnol.">
        <title>Draft genome sequence of pigeonpea (Cajanus cajan), an orphan legume crop of resource-poor farmers.</title>
        <authorList>
            <person name="Varshney R.K."/>
            <person name="Chen W."/>
            <person name="Li Y."/>
            <person name="Bharti A.K."/>
            <person name="Saxena R.K."/>
            <person name="Schlueter J.A."/>
            <person name="Donoghue M.T."/>
            <person name="Azam S."/>
            <person name="Fan G."/>
            <person name="Whaley A.M."/>
            <person name="Farmer A.D."/>
            <person name="Sheridan J."/>
            <person name="Iwata A."/>
            <person name="Tuteja R."/>
            <person name="Penmetsa R.V."/>
            <person name="Wu W."/>
            <person name="Upadhyaya H.D."/>
            <person name="Yang S.P."/>
            <person name="Shah T."/>
            <person name="Saxena K.B."/>
            <person name="Michael T."/>
            <person name="McCombie W.R."/>
            <person name="Yang B."/>
            <person name="Zhang G."/>
            <person name="Yang H."/>
            <person name="Wang J."/>
            <person name="Spillane C."/>
            <person name="Cook D.R."/>
            <person name="May G.D."/>
            <person name="Xu X."/>
            <person name="Jackson S.A."/>
        </authorList>
    </citation>
    <scope>NUCLEOTIDE SEQUENCE [LARGE SCALE GENOMIC DNA]</scope>
    <source>
        <strain evidence="3">cv. Asha</strain>
    </source>
</reference>
<keyword evidence="3" id="KW-1185">Reference proteome</keyword>